<reference evidence="2 3" key="1">
    <citation type="submission" date="2017-10" db="EMBL/GenBank/DDBJ databases">
        <title>Genomics of the genus Arcobacter.</title>
        <authorList>
            <person name="Perez-Cataluna A."/>
            <person name="Figueras M.J."/>
        </authorList>
    </citation>
    <scope>NUCLEOTIDE SEQUENCE [LARGE SCALE GENOMIC DNA]</scope>
    <source>
        <strain evidence="2 3">CECT 8987</strain>
    </source>
</reference>
<gene>
    <name evidence="2" type="ORF">CRV04_02175</name>
</gene>
<protein>
    <recommendedName>
        <fullName evidence="1">GIY-YIG domain-containing protein</fullName>
    </recommendedName>
</protein>
<dbReference type="InterPro" id="IPR035901">
    <property type="entry name" value="GIY-YIG_endonuc_sf"/>
</dbReference>
<dbReference type="AlphaFoldDB" id="A0A4Q0XUL3"/>
<keyword evidence="3" id="KW-1185">Reference proteome</keyword>
<feature type="domain" description="GIY-YIG" evidence="1">
    <location>
        <begin position="190"/>
        <end position="282"/>
    </location>
</feature>
<proteinExistence type="predicted"/>
<evidence type="ECO:0000259" key="1">
    <source>
        <dbReference type="PROSITE" id="PS50164"/>
    </source>
</evidence>
<dbReference type="PROSITE" id="PS50164">
    <property type="entry name" value="GIY_YIG"/>
    <property type="match status" value="1"/>
</dbReference>
<name>A0A4Q0XUL3_9BACT</name>
<evidence type="ECO:0000313" key="3">
    <source>
        <dbReference type="Proteomes" id="UP000290657"/>
    </source>
</evidence>
<dbReference type="Pfam" id="PF01541">
    <property type="entry name" value="GIY-YIG"/>
    <property type="match status" value="1"/>
</dbReference>
<dbReference type="Gene3D" id="1.10.10.60">
    <property type="entry name" value="Homeodomain-like"/>
    <property type="match status" value="1"/>
</dbReference>
<dbReference type="OrthoDB" id="5348865at2"/>
<accession>A0A4Q0XUL3</accession>
<dbReference type="Gene3D" id="3.40.1440.10">
    <property type="entry name" value="GIY-YIG endonuclease"/>
    <property type="match status" value="1"/>
</dbReference>
<evidence type="ECO:0000313" key="2">
    <source>
        <dbReference type="EMBL" id="RXJ60843.1"/>
    </source>
</evidence>
<dbReference type="InterPro" id="IPR000305">
    <property type="entry name" value="GIY-YIG_endonuc"/>
</dbReference>
<organism evidence="2 3">
    <name type="scientific">Candidatus Marinarcus aquaticus</name>
    <dbReference type="NCBI Taxonomy" id="2044504"/>
    <lineage>
        <taxon>Bacteria</taxon>
        <taxon>Pseudomonadati</taxon>
        <taxon>Campylobacterota</taxon>
        <taxon>Epsilonproteobacteria</taxon>
        <taxon>Campylobacterales</taxon>
        <taxon>Arcobacteraceae</taxon>
        <taxon>Candidatus Marinarcus</taxon>
    </lineage>
</organism>
<dbReference type="RefSeq" id="WP_128994979.1">
    <property type="nucleotide sequence ID" value="NZ_PDKN01000001.1"/>
</dbReference>
<dbReference type="EMBL" id="PDKN01000001">
    <property type="protein sequence ID" value="RXJ60843.1"/>
    <property type="molecule type" value="Genomic_DNA"/>
</dbReference>
<sequence>MSLYFTCETLPDNNHLKLLNINIKNETVFKVASLLLKIQKTFLETKNYDDINIVERKEFILEYIHTYNSYLDSSILSKILNHITLLSNRQINTLNYLLPNKNYVCSFYIHKIINEYRPQGKIKGDTHIAAYLEEKYNIKISRRNVCYIRKKYLISTSYKRQDRSIFYCLDKQYGYKQKLNKDNIKSVEKNIEGIYELSLNTLEHYPYAKNKILYIGSSNNIKKRLSTYTTQKGHTPNMKKFLQDNAHQIYFRYLKIKDCKSYEMLLLNSFINIHGELPKLNKQRIINISQAV</sequence>
<comment type="caution">
    <text evidence="2">The sequence shown here is derived from an EMBL/GenBank/DDBJ whole genome shotgun (WGS) entry which is preliminary data.</text>
</comment>
<dbReference type="SUPFAM" id="SSF82771">
    <property type="entry name" value="GIY-YIG endonuclease"/>
    <property type="match status" value="1"/>
</dbReference>
<dbReference type="Proteomes" id="UP000290657">
    <property type="component" value="Unassembled WGS sequence"/>
</dbReference>